<protein>
    <submittedName>
        <fullName evidence="1">Uncharacterized protein</fullName>
    </submittedName>
</protein>
<organism evidence="1 2">
    <name type="scientific">Eupransor demetentiae</name>
    <dbReference type="NCBI Taxonomy" id="3109584"/>
    <lineage>
        <taxon>Bacteria</taxon>
        <taxon>Bacillati</taxon>
        <taxon>Bacillota</taxon>
        <taxon>Bacilli</taxon>
        <taxon>Lactobacillales</taxon>
        <taxon>Lactobacillaceae</taxon>
        <taxon>Eupransor</taxon>
    </lineage>
</organism>
<evidence type="ECO:0000313" key="1">
    <source>
        <dbReference type="EMBL" id="CAK8054146.1"/>
    </source>
</evidence>
<reference evidence="1 2" key="1">
    <citation type="submission" date="2024-01" db="EMBL/GenBank/DDBJ databases">
        <authorList>
            <person name="Botero Cardona J."/>
        </authorList>
    </citation>
    <scope>NUCLEOTIDE SEQUENCE [LARGE SCALE GENOMIC DNA]</scope>
    <source>
        <strain evidence="1 2">LMG 33000</strain>
    </source>
</reference>
<name>A0ABM9N4R6_9LACO</name>
<gene>
    <name evidence="1" type="ORF">R54876_GBNLAHCA_00707</name>
</gene>
<keyword evidence="2" id="KW-1185">Reference proteome</keyword>
<comment type="caution">
    <text evidence="1">The sequence shown here is derived from an EMBL/GenBank/DDBJ whole genome shotgun (WGS) entry which is preliminary data.</text>
</comment>
<dbReference type="Proteomes" id="UP001314241">
    <property type="component" value="Unassembled WGS sequence"/>
</dbReference>
<dbReference type="EMBL" id="CAWVOH010000001">
    <property type="protein sequence ID" value="CAK8054146.1"/>
    <property type="molecule type" value="Genomic_DNA"/>
</dbReference>
<sequence length="70" mass="7843">MTDIKQILEDGRLSWEAKGVATVLANSESLPMNDQTGFWKGINDLVLNGYISFEVKDGVFSFEFLKDGQK</sequence>
<accession>A0ABM9N4R6</accession>
<proteinExistence type="predicted"/>
<dbReference type="RefSeq" id="WP_349641686.1">
    <property type="nucleotide sequence ID" value="NZ_CAWVOH010000001.1"/>
</dbReference>
<evidence type="ECO:0000313" key="2">
    <source>
        <dbReference type="Proteomes" id="UP001314241"/>
    </source>
</evidence>